<evidence type="ECO:0000313" key="2">
    <source>
        <dbReference type="EMBL" id="CAG2062555.1"/>
    </source>
</evidence>
<dbReference type="Proteomes" id="UP001153148">
    <property type="component" value="Unassembled WGS sequence"/>
</dbReference>
<keyword evidence="3" id="KW-1185">Reference proteome</keyword>
<comment type="caution">
    <text evidence="2">The sequence shown here is derived from an EMBL/GenBank/DDBJ whole genome shotgun (WGS) entry which is preliminary data.</text>
</comment>
<proteinExistence type="predicted"/>
<evidence type="ECO:0000256" key="1">
    <source>
        <dbReference type="SAM" id="MobiDB-lite"/>
    </source>
</evidence>
<reference evidence="2" key="1">
    <citation type="submission" date="2021-03" db="EMBL/GenBank/DDBJ databases">
        <authorList>
            <person name="Tran Van P."/>
        </authorList>
    </citation>
    <scope>NUCLEOTIDE SEQUENCE</scope>
</reference>
<dbReference type="EMBL" id="CAJPIN010020947">
    <property type="protein sequence ID" value="CAG2062555.1"/>
    <property type="molecule type" value="Genomic_DNA"/>
</dbReference>
<gene>
    <name evidence="2" type="ORF">TPAB3V08_LOCUS9506</name>
</gene>
<feature type="compositionally biased region" description="Low complexity" evidence="1">
    <location>
        <begin position="86"/>
        <end position="109"/>
    </location>
</feature>
<protein>
    <submittedName>
        <fullName evidence="2">Uncharacterized protein</fullName>
    </submittedName>
</protein>
<sequence>MFEQADKCTQTPDLNKTEVVVTMLSVDSRSKQDRSCSDHVVFRLQTPDLNKTEVVVTILSVFQEDSSALFIPGDSRSSKQDTGFYSQHSSTPSSTSASSGNAVSVRLKE</sequence>
<evidence type="ECO:0000313" key="3">
    <source>
        <dbReference type="Proteomes" id="UP001153148"/>
    </source>
</evidence>
<organism evidence="2 3">
    <name type="scientific">Timema podura</name>
    <name type="common">Walking stick</name>
    <dbReference type="NCBI Taxonomy" id="61482"/>
    <lineage>
        <taxon>Eukaryota</taxon>
        <taxon>Metazoa</taxon>
        <taxon>Ecdysozoa</taxon>
        <taxon>Arthropoda</taxon>
        <taxon>Hexapoda</taxon>
        <taxon>Insecta</taxon>
        <taxon>Pterygota</taxon>
        <taxon>Neoptera</taxon>
        <taxon>Polyneoptera</taxon>
        <taxon>Phasmatodea</taxon>
        <taxon>Timematodea</taxon>
        <taxon>Timematoidea</taxon>
        <taxon>Timematidae</taxon>
        <taxon>Timema</taxon>
    </lineage>
</organism>
<accession>A0ABN7PAQ2</accession>
<name>A0ABN7PAQ2_TIMPD</name>
<feature type="region of interest" description="Disordered" evidence="1">
    <location>
        <begin position="72"/>
        <end position="109"/>
    </location>
</feature>